<dbReference type="SUPFAM" id="SSF52833">
    <property type="entry name" value="Thioredoxin-like"/>
    <property type="match status" value="1"/>
</dbReference>
<dbReference type="GO" id="GO:0005829">
    <property type="term" value="C:cytosol"/>
    <property type="evidence" value="ECO:0007669"/>
    <property type="project" value="TreeGrafter"/>
</dbReference>
<dbReference type="GO" id="GO:0006979">
    <property type="term" value="P:response to oxidative stress"/>
    <property type="evidence" value="ECO:0007669"/>
    <property type="project" value="TreeGrafter"/>
</dbReference>
<proteinExistence type="inferred from homology"/>
<evidence type="ECO:0000256" key="3">
    <source>
        <dbReference type="PIRSR" id="PIRSR000239-1"/>
    </source>
</evidence>
<protein>
    <submittedName>
        <fullName evidence="5">Redoxin domain-containing protein</fullName>
    </submittedName>
</protein>
<dbReference type="PANTHER" id="PTHR10681:SF176">
    <property type="entry name" value="THIOREDOXIN DOMAIN-CONTAINING PROTEIN"/>
    <property type="match status" value="1"/>
</dbReference>
<dbReference type="GO" id="GO:0045454">
    <property type="term" value="P:cell redox homeostasis"/>
    <property type="evidence" value="ECO:0007669"/>
    <property type="project" value="TreeGrafter"/>
</dbReference>
<dbReference type="InterPro" id="IPR036249">
    <property type="entry name" value="Thioredoxin-like_sf"/>
</dbReference>
<evidence type="ECO:0000313" key="5">
    <source>
        <dbReference type="EMBL" id="TFU25038.1"/>
    </source>
</evidence>
<evidence type="ECO:0000256" key="2">
    <source>
        <dbReference type="ARBA" id="ARBA00023002"/>
    </source>
</evidence>
<evidence type="ECO:0000259" key="4">
    <source>
        <dbReference type="PROSITE" id="PS51352"/>
    </source>
</evidence>
<evidence type="ECO:0000256" key="1">
    <source>
        <dbReference type="ARBA" id="ARBA00009796"/>
    </source>
</evidence>
<organism evidence="5 6">
    <name type="scientific">Thermus tengchongensis</name>
    <dbReference type="NCBI Taxonomy" id="1214928"/>
    <lineage>
        <taxon>Bacteria</taxon>
        <taxon>Thermotogati</taxon>
        <taxon>Deinococcota</taxon>
        <taxon>Deinococci</taxon>
        <taxon>Thermales</taxon>
        <taxon>Thermaceae</taxon>
        <taxon>Thermus</taxon>
    </lineage>
</organism>
<dbReference type="InterPro" id="IPR050217">
    <property type="entry name" value="Peroxiredoxin"/>
</dbReference>
<dbReference type="GO" id="GO:0033554">
    <property type="term" value="P:cellular response to stress"/>
    <property type="evidence" value="ECO:0007669"/>
    <property type="project" value="TreeGrafter"/>
</dbReference>
<dbReference type="GO" id="GO:0008379">
    <property type="term" value="F:thioredoxin peroxidase activity"/>
    <property type="evidence" value="ECO:0007669"/>
    <property type="project" value="TreeGrafter"/>
</dbReference>
<dbReference type="PROSITE" id="PS51352">
    <property type="entry name" value="THIOREDOXIN_2"/>
    <property type="match status" value="1"/>
</dbReference>
<dbReference type="Proteomes" id="UP000297668">
    <property type="component" value="Unassembled WGS sequence"/>
</dbReference>
<reference evidence="5 6" key="1">
    <citation type="submission" date="2019-03" db="EMBL/GenBank/DDBJ databases">
        <title>Thermus tengchongensis species for the arsenic transformation mechanism.</title>
        <authorList>
            <person name="Yuan G.C."/>
        </authorList>
    </citation>
    <scope>NUCLEOTIDE SEQUENCE [LARGE SCALE GENOMIC DNA]</scope>
    <source>
        <strain evidence="5 6">15W</strain>
    </source>
</reference>
<comment type="caution">
    <text evidence="5">The sequence shown here is derived from an EMBL/GenBank/DDBJ whole genome shotgun (WGS) entry which is preliminary data.</text>
</comment>
<dbReference type="InterPro" id="IPR019479">
    <property type="entry name" value="Peroxiredoxin_C"/>
</dbReference>
<dbReference type="AlphaFoldDB" id="A0A4Y9FA31"/>
<sequence>MWVTLPRLNEPAPDFVAKTTAGELRLSDLKGKWVALFSHPADFTPVCSTEFLAFARRQFEELGVQLVGLSIDSIYSHLSTRMQRLPHRPKPKWRAHGLFGAPVVAQATTGYLAWLKDLEEMSGISINFPVIADLDMKVSRLYGMIHPAASETAAVRAVFIIDPNGILRGMLYYSPTTGRNIDEILRFIRALQFTDRTGLNTPADWQPGDPAIVKPPATLDEVKADEARKAEYTEYKRWYLRLKKAE</sequence>
<accession>A0A4Y9FA31</accession>
<feature type="domain" description="Thioredoxin" evidence="4">
    <location>
        <begin position="6"/>
        <end position="193"/>
    </location>
</feature>
<feature type="active site" description="Cysteine sulfenic acid (-SOH) intermediate; for peroxidase activity" evidence="3">
    <location>
        <position position="47"/>
    </location>
</feature>
<gene>
    <name evidence="5" type="ORF">E0687_12850</name>
</gene>
<comment type="similarity">
    <text evidence="1">Belongs to the peroxiredoxin family. AhpC/Prx1 subfamily.</text>
</comment>
<name>A0A4Y9FA31_9DEIN</name>
<dbReference type="PIRSF" id="PIRSF000239">
    <property type="entry name" value="AHPC"/>
    <property type="match status" value="1"/>
</dbReference>
<keyword evidence="2" id="KW-0560">Oxidoreductase</keyword>
<dbReference type="InterPro" id="IPR024706">
    <property type="entry name" value="Peroxiredoxin_AhpC-typ"/>
</dbReference>
<evidence type="ECO:0000313" key="6">
    <source>
        <dbReference type="Proteomes" id="UP000297668"/>
    </source>
</evidence>
<dbReference type="InterPro" id="IPR013766">
    <property type="entry name" value="Thioredoxin_domain"/>
</dbReference>
<dbReference type="EMBL" id="SJZF01000039">
    <property type="protein sequence ID" value="TFU25038.1"/>
    <property type="molecule type" value="Genomic_DNA"/>
</dbReference>
<dbReference type="Gene3D" id="3.40.30.10">
    <property type="entry name" value="Glutaredoxin"/>
    <property type="match status" value="1"/>
</dbReference>
<dbReference type="InterPro" id="IPR000866">
    <property type="entry name" value="AhpC/TSA"/>
</dbReference>
<dbReference type="RefSeq" id="WP_135261113.1">
    <property type="nucleotide sequence ID" value="NZ_SJZF01000039.1"/>
</dbReference>
<dbReference type="Pfam" id="PF10417">
    <property type="entry name" value="1-cysPrx_C"/>
    <property type="match status" value="1"/>
</dbReference>
<dbReference type="GO" id="GO:0042744">
    <property type="term" value="P:hydrogen peroxide catabolic process"/>
    <property type="evidence" value="ECO:0007669"/>
    <property type="project" value="TreeGrafter"/>
</dbReference>
<dbReference type="PANTHER" id="PTHR10681">
    <property type="entry name" value="THIOREDOXIN PEROXIDASE"/>
    <property type="match status" value="1"/>
</dbReference>
<dbReference type="Pfam" id="PF00578">
    <property type="entry name" value="AhpC-TSA"/>
    <property type="match status" value="1"/>
</dbReference>